<keyword evidence="6" id="KW-1185">Reference proteome</keyword>
<name>A0ABV7XQR6_9FLAO</name>
<dbReference type="SUPFAM" id="SSF69318">
    <property type="entry name" value="Integrin alpha N-terminal domain"/>
    <property type="match status" value="1"/>
</dbReference>
<evidence type="ECO:0000256" key="2">
    <source>
        <dbReference type="ARBA" id="ARBA00022525"/>
    </source>
</evidence>
<dbReference type="PANTHER" id="PTHR32305:SF15">
    <property type="entry name" value="PROTEIN RHSA-RELATED"/>
    <property type="match status" value="1"/>
</dbReference>
<evidence type="ECO:0000313" key="6">
    <source>
        <dbReference type="Proteomes" id="UP001595735"/>
    </source>
</evidence>
<dbReference type="Pfam" id="PF03534">
    <property type="entry name" value="SpvB"/>
    <property type="match status" value="1"/>
</dbReference>
<dbReference type="InterPro" id="IPR050708">
    <property type="entry name" value="T6SS_VgrG/RHS"/>
</dbReference>
<feature type="transmembrane region" description="Helical" evidence="4">
    <location>
        <begin position="1937"/>
        <end position="1955"/>
    </location>
</feature>
<keyword evidence="3" id="KW-0843">Virulence</keyword>
<dbReference type="InterPro" id="IPR006530">
    <property type="entry name" value="YD"/>
</dbReference>
<dbReference type="NCBIfam" id="TIGR03696">
    <property type="entry name" value="Rhs_assc_core"/>
    <property type="match status" value="1"/>
</dbReference>
<dbReference type="Gene3D" id="2.180.10.10">
    <property type="entry name" value="RHS repeat-associated core"/>
    <property type="match status" value="2"/>
</dbReference>
<comment type="caution">
    <text evidence="5">The sequence shown here is derived from an EMBL/GenBank/DDBJ whole genome shotgun (WGS) entry which is preliminary data.</text>
</comment>
<dbReference type="InterPro" id="IPR031325">
    <property type="entry name" value="RHS_repeat"/>
</dbReference>
<keyword evidence="2" id="KW-0964">Secreted</keyword>
<dbReference type="NCBIfam" id="TIGR01643">
    <property type="entry name" value="YD_repeat_2x"/>
    <property type="match status" value="1"/>
</dbReference>
<dbReference type="EMBL" id="JBHRYO010000002">
    <property type="protein sequence ID" value="MFC3755342.1"/>
    <property type="molecule type" value="Genomic_DNA"/>
</dbReference>
<keyword evidence="4" id="KW-1133">Transmembrane helix</keyword>
<dbReference type="InterPro" id="IPR028994">
    <property type="entry name" value="Integrin_alpha_N"/>
</dbReference>
<accession>A0ABV7XQR6</accession>
<dbReference type="Pfam" id="PF05593">
    <property type="entry name" value="RHS_repeat"/>
    <property type="match status" value="2"/>
</dbReference>
<keyword evidence="4" id="KW-0472">Membrane</keyword>
<organism evidence="5 6">
    <name type="scientific">Chryseobacterium tructae</name>
    <dbReference type="NCBI Taxonomy" id="1037380"/>
    <lineage>
        <taxon>Bacteria</taxon>
        <taxon>Pseudomonadati</taxon>
        <taxon>Bacteroidota</taxon>
        <taxon>Flavobacteriia</taxon>
        <taxon>Flavobacteriales</taxon>
        <taxon>Weeksellaceae</taxon>
        <taxon>Chryseobacterium group</taxon>
        <taxon>Chryseobacterium</taxon>
    </lineage>
</organism>
<comment type="subcellular location">
    <subcellularLocation>
        <location evidence="1">Secreted</location>
    </subcellularLocation>
</comment>
<dbReference type="InterPro" id="IPR003284">
    <property type="entry name" value="Sal_SpvB"/>
</dbReference>
<dbReference type="RefSeq" id="WP_378169730.1">
    <property type="nucleotide sequence ID" value="NZ_JBHRYO010000002.1"/>
</dbReference>
<proteinExistence type="predicted"/>
<dbReference type="Proteomes" id="UP001595735">
    <property type="component" value="Unassembled WGS sequence"/>
</dbReference>
<evidence type="ECO:0000256" key="1">
    <source>
        <dbReference type="ARBA" id="ARBA00004613"/>
    </source>
</evidence>
<keyword evidence="4" id="KW-0812">Transmembrane</keyword>
<protein>
    <submittedName>
        <fullName evidence="5">RHS repeat-associated core domain-containing protein</fullName>
    </submittedName>
</protein>
<dbReference type="CDD" id="cd01059">
    <property type="entry name" value="CCC1_like"/>
    <property type="match status" value="1"/>
</dbReference>
<dbReference type="InterPro" id="IPR022385">
    <property type="entry name" value="Rhs_assc_core"/>
</dbReference>
<reference evidence="6" key="1">
    <citation type="journal article" date="2019" name="Int. J. Syst. Evol. Microbiol.">
        <title>The Global Catalogue of Microorganisms (GCM) 10K type strain sequencing project: providing services to taxonomists for standard genome sequencing and annotation.</title>
        <authorList>
            <consortium name="The Broad Institute Genomics Platform"/>
            <consortium name="The Broad Institute Genome Sequencing Center for Infectious Disease"/>
            <person name="Wu L."/>
            <person name="Ma J."/>
        </authorList>
    </citation>
    <scope>NUCLEOTIDE SEQUENCE [LARGE SCALE GENOMIC DNA]</scope>
    <source>
        <strain evidence="6">CECT 7798</strain>
    </source>
</reference>
<dbReference type="PANTHER" id="PTHR32305">
    <property type="match status" value="1"/>
</dbReference>
<gene>
    <name evidence="5" type="ORF">ACFONJ_05100</name>
</gene>
<evidence type="ECO:0000256" key="3">
    <source>
        <dbReference type="ARBA" id="ARBA00023026"/>
    </source>
</evidence>
<evidence type="ECO:0000256" key="4">
    <source>
        <dbReference type="SAM" id="Phobius"/>
    </source>
</evidence>
<evidence type="ECO:0000313" key="5">
    <source>
        <dbReference type="EMBL" id="MFC3755342.1"/>
    </source>
</evidence>
<sequence length="2252" mass="252054">MVISQTVQLKIYSVLLFFISYITAFSQENKTIEIPLKYSTAGYAENNSSKGGSTSGKIVLDVLAPSVQAEMGTSETGALTYILPIEVFKGLNNFQPNVALAYNSQSSNGQAGWGWNIVGLSTITMGGKSKEIDGITIGTQYDGKDPYYLDGQRLLKINETTFATEKFSKVKITKPTSGEYQFIVQYTDGKIAKYKELISQQFYISTITDAFNNEIHYSYQVENNVPVVTKISYGGNDIGSDKYFVNFLYKARKRNIQIFRKGISYLTNKVLYEINTSSSDVAVYRKYSLSHDYIEDNSVERLRSVIVSNENGEKLKPLNFNYNTVTQGVIAWGANRWDGINGGATGLGSVTLGNFTKDKYPYPVFQVRHANGYDISDGGTFYGNIDVGTNNSGTSLFSGRVLDLNNRITEKDQLIVVNESSIGNGDYNNPNAGINQQLKDQVVFGIKNIVTGDLRKVSVPVKGGLVEVQNYIAPDPYDPYSQGSYETSYTRDETRREYVQADFNNDGLIDFLIIEPKNLNRGNRIYLAEIGKQNSSTAIDLNPVILSETLPFHGKDIYPVEFDGDGLPELLVVDKYNAKYSVYKINFGTNNLDTLVSNEQLYNFGSKTPLLFGDFNGDGLTDFITPQTVYEIPEDDNSGIKMGDTYYRMQTEGLLWWKYTGNGATFIKNQEDYTEQKIAYLKPSQNNYIKRTTFWQKFWNGQPDSYEFTRYATNNIIITDFNNDGRSDIITINKIGKIKYNVDGKLYGAPVHNLSNTLLRRASALRIEEFYSSLTNRVNFYENKNLQGGTFKQLSTFSIESHEISPLSLITSASSFNYLNIFRAGIDIFDPIVRENRFIGISNDNFLEKQIQEVNNGSSILQKISYESMDFFEGAEANINSAKIAYYYKPQEQLKYPYLVHKANPMLYLVNKIHTVFDDKILTKEYRYENGIQHLEGKGFRGFQKTYASDAYESELKNGKYINKNPVKAVFWNIETRNPEMDNAVVKSTYGGINKFLIENTTLNKRFNKGNHQYLIMPVEESSKDNLKDVVINKKYDYDEADDLKLKNASTDYNGIGYSVSKYTYKPEFSNGDHYFYGKIASVENIVSKDGLSFSSKEESDYFPNGNVSESRKYSNQANMAPVVTSYTYDGIGNLKTQTLSTSGVIPLMTSYEYEGTNRYINKTITPDGLFSTANVNTFGRIVTEASSLGLTTSYNYDTWGNITEITDFLGKKTSIWKSVADVSTGGFYNLHKKREGGVETIVTFDKFDKEIQTKTQSVNSKWVVQKTGYDIFGKKIKSSEPFFEGETIKWNTVEYDELNRPVKNVAFTGKVITTCYEKLKVTVDDGYKKTSKTVDAMGHVIRQQDHGGVLTYSYYPNGALKETNYEGIKTSFEIDAWGNKTKIKDPSAGTFTYEYDNLSRVTKETTPKGYTLYTYDDLGRPLTENTYGNTAAENTNIEKKYTYSGQTKLPETITGTSNGNTFTYTTYYDQYFRIKGKKEETPAFTYTSSTVFDALGRADTVDIATTFSGYNSSSSVKNVYDSNGILIQQNDAVKNTMIWHISSASAKGQTTQMEYGNGYSITNQYNPNDFSLTQIKHRNTSSGASVLDIDYNYDVNKGVLNWRRNNTFDKKEDFTYDKLNRLLTEAVNGVLSNEYTYDKRGRITSNTELGKYNYNETDYKLQSIDFNTAGQNVSAQRGFASIAYNAFKAPININLPGKEDLRFEYNILKTRYSMFSTISRKQKFYTSDFAVEFTKVSNKGGGTAEITTYLTGDPYSANYIKKDYIMLGASIDSSENYFLHRDNLGSILAITKADGTAVEKRFFDAWGNLKALVNEDGEVTTDAVQLASGNLFLDRGYTGHEHLWKTGLINMNARLYDPVLRKFLSPDNLVQDPFNTQSYDRFGYVYNNPLLYVDVDGNEFISLGVAVIIGVAVAITTKAIMNMINGIPFWYGMGKAALMGGVSGAISFGIGSAATSTFGTIVSVGKALFEAGAHALTSGVMASIGGEFGGAAFMSGAISSLMSSGIQALGTNFGLSKTSNKTVYNNFGKEYMKAVMVTTGGLSGGISSTIAGGNFWDGFKQGLITSGLNHFGHLAGEAIEYKNRLAGFLVKNKIMPYDPATIESLKKIIALFTTDGQWVKVADEKTLADWSEGYLKSIVDNNKLLDLIINNTVRNSPAWGITNPINGKIILAPRLLDNIEDNFTAASVIIHEQDHYCNFQMGLLQGNSYIAQEMNELSAYNAAAQWTGFMEKQGYVHAQNVAWFFFNLLHH</sequence>
<feature type="transmembrane region" description="Helical" evidence="4">
    <location>
        <begin position="1901"/>
        <end position="1925"/>
    </location>
</feature>